<dbReference type="PANTHER" id="PTHR34822:SF1">
    <property type="entry name" value="GRPB FAMILY PROTEIN"/>
    <property type="match status" value="1"/>
</dbReference>
<dbReference type="InterPro" id="IPR043519">
    <property type="entry name" value="NT_sf"/>
</dbReference>
<dbReference type="InterPro" id="IPR007344">
    <property type="entry name" value="GrpB/CoaE"/>
</dbReference>
<evidence type="ECO:0000313" key="2">
    <source>
        <dbReference type="Proteomes" id="UP001211894"/>
    </source>
</evidence>
<keyword evidence="2" id="KW-1185">Reference proteome</keyword>
<evidence type="ECO:0000313" key="1">
    <source>
        <dbReference type="EMBL" id="MDA7027055.1"/>
    </source>
</evidence>
<dbReference type="EMBL" id="JAQKAB010000006">
    <property type="protein sequence ID" value="MDA7027055.1"/>
    <property type="molecule type" value="Genomic_DNA"/>
</dbReference>
<name>A0ABT4X4H0_9BACI</name>
<dbReference type="SUPFAM" id="SSF81301">
    <property type="entry name" value="Nucleotidyltransferase"/>
    <property type="match status" value="1"/>
</dbReference>
<comment type="caution">
    <text evidence="1">The sequence shown here is derived from an EMBL/GenBank/DDBJ whole genome shotgun (WGS) entry which is preliminary data.</text>
</comment>
<dbReference type="PANTHER" id="PTHR34822">
    <property type="entry name" value="GRPB DOMAIN PROTEIN (AFU_ORTHOLOGUE AFUA_1G01530)"/>
    <property type="match status" value="1"/>
</dbReference>
<dbReference type="RefSeq" id="WP_271340911.1">
    <property type="nucleotide sequence ID" value="NZ_JAQKAB010000006.1"/>
</dbReference>
<gene>
    <name evidence="1" type="ORF">PJ311_10585</name>
</gene>
<organism evidence="1 2">
    <name type="scientific">Bacillus changyiensis</name>
    <dbReference type="NCBI Taxonomy" id="3004103"/>
    <lineage>
        <taxon>Bacteria</taxon>
        <taxon>Bacillati</taxon>
        <taxon>Bacillota</taxon>
        <taxon>Bacilli</taxon>
        <taxon>Bacillales</taxon>
        <taxon>Bacillaceae</taxon>
        <taxon>Bacillus</taxon>
    </lineage>
</organism>
<dbReference type="Gene3D" id="3.30.460.10">
    <property type="entry name" value="Beta Polymerase, domain 2"/>
    <property type="match status" value="1"/>
</dbReference>
<accession>A0ABT4X4H0</accession>
<protein>
    <submittedName>
        <fullName evidence="1">GrpB family protein</fullName>
    </submittedName>
</protein>
<proteinExistence type="predicted"/>
<dbReference type="Proteomes" id="UP001211894">
    <property type="component" value="Unassembled WGS sequence"/>
</dbReference>
<reference evidence="1 2" key="1">
    <citation type="submission" date="2023-01" db="EMBL/GenBank/DDBJ databases">
        <title>Bacillus changyiensis sp. nov., isolated from a coastal deposit.</title>
        <authorList>
            <person name="Xiao G."/>
            <person name="Lai Q."/>
            <person name="Hu Z."/>
            <person name="Shao Z."/>
        </authorList>
    </citation>
    <scope>NUCLEOTIDE SEQUENCE [LARGE SCALE GENOMIC DNA]</scope>
    <source>
        <strain evidence="1 2">CLL-7-23</strain>
    </source>
</reference>
<sequence length="171" mass="20006">MNVVVTVYDEKWPSMFEEEARALKAVFADECIDIHHIGSTSVPGLLAKPIIDIMPVVKNIEKAESFREEMIQLGYEPLGEAGISGRRYYRKGGKHRTHHVHMFQFDHDEEIERHIAFRDYLRAHREQAEKYGCLKARLAKQFPYDIEAYMDGKDKFVKQLEQDALHWKAND</sequence>
<dbReference type="Pfam" id="PF04229">
    <property type="entry name" value="GrpB"/>
    <property type="match status" value="1"/>
</dbReference>